<comment type="caution">
    <text evidence="1">The sequence shown here is derived from an EMBL/GenBank/DDBJ whole genome shotgun (WGS) entry which is preliminary data.</text>
</comment>
<evidence type="ECO:0000313" key="1">
    <source>
        <dbReference type="EMBL" id="MPM30612.1"/>
    </source>
</evidence>
<organism evidence="1">
    <name type="scientific">bioreactor metagenome</name>
    <dbReference type="NCBI Taxonomy" id="1076179"/>
    <lineage>
        <taxon>unclassified sequences</taxon>
        <taxon>metagenomes</taxon>
        <taxon>ecological metagenomes</taxon>
    </lineage>
</organism>
<reference evidence="1" key="1">
    <citation type="submission" date="2019-08" db="EMBL/GenBank/DDBJ databases">
        <authorList>
            <person name="Kucharzyk K."/>
            <person name="Murdoch R.W."/>
            <person name="Higgins S."/>
            <person name="Loffler F."/>
        </authorList>
    </citation>
    <scope>NUCLEOTIDE SEQUENCE</scope>
</reference>
<dbReference type="EMBL" id="VSSQ01005836">
    <property type="protein sequence ID" value="MPM30612.1"/>
    <property type="molecule type" value="Genomic_DNA"/>
</dbReference>
<accession>A0A644YPQ9</accession>
<proteinExistence type="predicted"/>
<gene>
    <name evidence="1" type="ORF">SDC9_77162</name>
</gene>
<name>A0A644YPQ9_9ZZZZ</name>
<dbReference type="InterPro" id="IPR017850">
    <property type="entry name" value="Alkaline_phosphatase_core_sf"/>
</dbReference>
<protein>
    <recommendedName>
        <fullName evidence="2">Sulfatase N-terminal domain-containing protein</fullName>
    </recommendedName>
</protein>
<sequence>MQKKYPDSLFAITGDHADRVNIEPNPSLFERYAVPFILYGKGITKSLIPDSAAGTHLSITPTLIELIAPKDFEYYSLSASLTRGHDMGANHELWITAGSIGKLDTPASEQLPDSKTSYSAPGRETIQQYIDSIRALSWWRIKNGQSI</sequence>
<evidence type="ECO:0008006" key="2">
    <source>
        <dbReference type="Google" id="ProtNLM"/>
    </source>
</evidence>
<dbReference type="SUPFAM" id="SSF53649">
    <property type="entry name" value="Alkaline phosphatase-like"/>
    <property type="match status" value="1"/>
</dbReference>
<dbReference type="AlphaFoldDB" id="A0A644YPQ9"/>